<name>A0A2Z3JHR9_9DEIO</name>
<dbReference type="EMBL" id="CP029494">
    <property type="protein sequence ID" value="AWN24572.1"/>
    <property type="molecule type" value="Genomic_DNA"/>
</dbReference>
<dbReference type="PANTHER" id="PTHR34202">
    <property type="entry name" value="UPF0548 PROTEIN"/>
    <property type="match status" value="1"/>
</dbReference>
<feature type="domain" description="DUF1990" evidence="1">
    <location>
        <begin position="26"/>
        <end position="163"/>
    </location>
</feature>
<dbReference type="Pfam" id="PF09348">
    <property type="entry name" value="DUF1990"/>
    <property type="match status" value="1"/>
</dbReference>
<dbReference type="InterPro" id="IPR014457">
    <property type="entry name" value="UCP010260"/>
</dbReference>
<evidence type="ECO:0000313" key="2">
    <source>
        <dbReference type="EMBL" id="AWN24572.1"/>
    </source>
</evidence>
<evidence type="ECO:0000259" key="1">
    <source>
        <dbReference type="Pfam" id="PF09348"/>
    </source>
</evidence>
<sequence>MERLEFEALTYRPAGLTLREHERGLEQHRVVLGAGPATFGRAKLALRGWATHQSRWLRVFPDHQPPAEGQTVLVLLRGLGLCLSFGCRVVKVIDEPRRSGFAYGSLPGHPERGEELFLIEWHADDRVTFTLRALSRPATRLYRLGRPFGRLMRALGTRQYLQAMRRASAGTIQSR</sequence>
<protein>
    <submittedName>
        <fullName evidence="2">DUF1990 domain-containing protein</fullName>
    </submittedName>
</protein>
<reference evidence="2 3" key="1">
    <citation type="submission" date="2018-05" db="EMBL/GenBank/DDBJ databases">
        <title>Complete Genome Sequence of Deinococcus sp. strain 17bor-2.</title>
        <authorList>
            <person name="Srinivasan S."/>
        </authorList>
    </citation>
    <scope>NUCLEOTIDE SEQUENCE [LARGE SCALE GENOMIC DNA]</scope>
    <source>
        <strain evidence="2 3">17bor-2</strain>
    </source>
</reference>
<dbReference type="PANTHER" id="PTHR34202:SF1">
    <property type="entry name" value="UPF0548 PROTEIN"/>
    <property type="match status" value="1"/>
</dbReference>
<evidence type="ECO:0000313" key="3">
    <source>
        <dbReference type="Proteomes" id="UP000245368"/>
    </source>
</evidence>
<dbReference type="PIRSF" id="PIRSF010260">
    <property type="entry name" value="UCP010260"/>
    <property type="match status" value="1"/>
</dbReference>
<proteinExistence type="predicted"/>
<dbReference type="KEGG" id="dez:DKM44_08485"/>
<organism evidence="2 3">
    <name type="scientific">Deinococcus irradiatisoli</name>
    <dbReference type="NCBI Taxonomy" id="2202254"/>
    <lineage>
        <taxon>Bacteria</taxon>
        <taxon>Thermotogati</taxon>
        <taxon>Deinococcota</taxon>
        <taxon>Deinococci</taxon>
        <taxon>Deinococcales</taxon>
        <taxon>Deinococcaceae</taxon>
        <taxon>Deinococcus</taxon>
    </lineage>
</organism>
<accession>A0A2Z3JHR9</accession>
<keyword evidence="3" id="KW-1185">Reference proteome</keyword>
<gene>
    <name evidence="2" type="ORF">DKM44_08485</name>
</gene>
<dbReference type="AlphaFoldDB" id="A0A2Z3JHR9"/>
<dbReference type="InterPro" id="IPR018960">
    <property type="entry name" value="DUF1990"/>
</dbReference>
<dbReference type="Proteomes" id="UP000245368">
    <property type="component" value="Chromosome"/>
</dbReference>
<dbReference type="OrthoDB" id="120660at2"/>